<evidence type="ECO:0000256" key="1">
    <source>
        <dbReference type="SAM" id="Phobius"/>
    </source>
</evidence>
<dbReference type="EMBL" id="MSCN01000001">
    <property type="protein sequence ID" value="PQJ79300.1"/>
    <property type="molecule type" value="Genomic_DNA"/>
</dbReference>
<keyword evidence="1" id="KW-0812">Transmembrane</keyword>
<proteinExistence type="predicted"/>
<keyword evidence="1" id="KW-0472">Membrane</keyword>
<feature type="transmembrane region" description="Helical" evidence="1">
    <location>
        <begin position="9"/>
        <end position="37"/>
    </location>
</feature>
<reference evidence="2 3" key="1">
    <citation type="submission" date="2016-12" db="EMBL/GenBank/DDBJ databases">
        <title>Trade-off between light-utilization and light-protection in marine flavobacteria.</title>
        <authorList>
            <person name="Kumagai Y."/>
            <person name="Yoshizawa S."/>
            <person name="Kogure K."/>
            <person name="Iwasaki W."/>
        </authorList>
    </citation>
    <scope>NUCLEOTIDE SEQUENCE [LARGE SCALE GENOMIC DNA]</scope>
    <source>
        <strain evidence="2 3">NBRC 108759</strain>
    </source>
</reference>
<dbReference type="InterPro" id="IPR009045">
    <property type="entry name" value="Zn_M74/Hedgehog-like"/>
</dbReference>
<accession>A0A2S7WNX3</accession>
<sequence length="269" mass="31335">MRFKIIGKIIFHIVFFVFLTIVTQIGGILYIASFLIISNKIKNHKLKRIITFVGSYLFFTFILIPKITPFFGRIKISDNNKIEAHNFITKLCNRNYVTLEMYDVLTDISVQLGKESSSIKLIYLDANFPFFDGFPLLPHLSHNDGKKIDVSFIYKKDNKPTNLKPSRSGYGVFVKPKENEVNQTENCKEKKYWQYDFTKYVTFGAINNEIEFSKQATKKLIKLIASNKKVSKIFIEPHIKARLNLNSSKIRFHGCQAVRHDDHIHFQIK</sequence>
<dbReference type="AlphaFoldDB" id="A0A2S7WNX3"/>
<name>A0A2S7WNX3_9FLAO</name>
<dbReference type="OrthoDB" id="655954at2"/>
<organism evidence="2 3">
    <name type="scientific">Polaribacter porphyrae</name>
    <dbReference type="NCBI Taxonomy" id="1137780"/>
    <lineage>
        <taxon>Bacteria</taxon>
        <taxon>Pseudomonadati</taxon>
        <taxon>Bacteroidota</taxon>
        <taxon>Flavobacteriia</taxon>
        <taxon>Flavobacteriales</taxon>
        <taxon>Flavobacteriaceae</taxon>
    </lineage>
</organism>
<evidence type="ECO:0000313" key="2">
    <source>
        <dbReference type="EMBL" id="PQJ79300.1"/>
    </source>
</evidence>
<comment type="caution">
    <text evidence="2">The sequence shown here is derived from an EMBL/GenBank/DDBJ whole genome shotgun (WGS) entry which is preliminary data.</text>
</comment>
<keyword evidence="1" id="KW-1133">Transmembrane helix</keyword>
<dbReference type="SUPFAM" id="SSF55166">
    <property type="entry name" value="Hedgehog/DD-peptidase"/>
    <property type="match status" value="1"/>
</dbReference>
<protein>
    <submittedName>
        <fullName evidence="2">Uncharacterized protein</fullName>
    </submittedName>
</protein>
<dbReference type="Gene3D" id="3.30.1380.10">
    <property type="match status" value="1"/>
</dbReference>
<gene>
    <name evidence="2" type="ORF">BTO18_09000</name>
</gene>
<evidence type="ECO:0000313" key="3">
    <source>
        <dbReference type="Proteomes" id="UP000238882"/>
    </source>
</evidence>
<feature type="transmembrane region" description="Helical" evidence="1">
    <location>
        <begin position="49"/>
        <end position="71"/>
    </location>
</feature>
<keyword evidence="3" id="KW-1185">Reference proteome</keyword>
<dbReference type="Proteomes" id="UP000238882">
    <property type="component" value="Unassembled WGS sequence"/>
</dbReference>